<evidence type="ECO:0000256" key="2">
    <source>
        <dbReference type="ARBA" id="ARBA00022714"/>
    </source>
</evidence>
<name>A0A0R2RI77_9BACT</name>
<sequence>MTPALEKQADELVSRYPISKRSAVLPLLHLWQETFGYIGPRGVEWIAHKLSLQEIQVLELVTFYPWFRQQPFGKFHFRVCRTLPCALGGSGKTFAALQKLMNLKADGHEGAMISEDGRFSLEYSECLASCGTAPVVLRNDEFYEKVDEKRATELVAGCK</sequence>
<dbReference type="PIRSF" id="PIRSF000216">
    <property type="entry name" value="NADH_DH_24kDa"/>
    <property type="match status" value="1"/>
</dbReference>
<organism evidence="8 9">
    <name type="scientific">Verrucomicrobia subdivision 6 bacterium BACL9 MAG-120507-bin52</name>
    <dbReference type="NCBI Taxonomy" id="1655590"/>
    <lineage>
        <taxon>Bacteria</taxon>
        <taxon>Pseudomonadati</taxon>
        <taxon>Verrucomicrobiota</taxon>
        <taxon>Verrucomicrobiia</taxon>
        <taxon>Verrucomicrobiales</taxon>
        <taxon>Verrucomicrobia subdivision 6</taxon>
    </lineage>
</organism>
<dbReference type="GO" id="GO:0003954">
    <property type="term" value="F:NADH dehydrogenase activity"/>
    <property type="evidence" value="ECO:0007669"/>
    <property type="project" value="TreeGrafter"/>
</dbReference>
<proteinExistence type="inferred from homology"/>
<dbReference type="InterPro" id="IPR042128">
    <property type="entry name" value="NuoE_dom"/>
</dbReference>
<dbReference type="AlphaFoldDB" id="A0A0R2RI77"/>
<evidence type="ECO:0000256" key="4">
    <source>
        <dbReference type="ARBA" id="ARBA00023004"/>
    </source>
</evidence>
<comment type="cofactor">
    <cofactor evidence="7">
        <name>[2Fe-2S] cluster</name>
        <dbReference type="ChEBI" id="CHEBI:190135"/>
    </cofactor>
    <text evidence="7">Binds 1 [2Fe-2S] cluster.</text>
</comment>
<dbReference type="GO" id="GO:0051537">
    <property type="term" value="F:2 iron, 2 sulfur cluster binding"/>
    <property type="evidence" value="ECO:0007669"/>
    <property type="project" value="UniProtKB-KW"/>
</dbReference>
<reference evidence="8 9" key="1">
    <citation type="submission" date="2015-10" db="EMBL/GenBank/DDBJ databases">
        <title>Metagenome-Assembled Genomes uncover a global brackish microbiome.</title>
        <authorList>
            <person name="Hugerth L.W."/>
            <person name="Larsson J."/>
            <person name="Alneberg J."/>
            <person name="Lindh M.V."/>
            <person name="Legrand C."/>
            <person name="Pinhassi J."/>
            <person name="Andersson A.F."/>
        </authorList>
    </citation>
    <scope>NUCLEOTIDE SEQUENCE [LARGE SCALE GENOMIC DNA]</scope>
    <source>
        <strain evidence="8">BACL18 MAG-120507-bin52</strain>
    </source>
</reference>
<feature type="binding site" evidence="7">
    <location>
        <position position="126"/>
    </location>
    <ligand>
        <name>[2Fe-2S] cluster</name>
        <dbReference type="ChEBI" id="CHEBI:190135"/>
    </ligand>
</feature>
<dbReference type="InterPro" id="IPR002023">
    <property type="entry name" value="NuoE-like"/>
</dbReference>
<evidence type="ECO:0000256" key="5">
    <source>
        <dbReference type="ARBA" id="ARBA00023014"/>
    </source>
</evidence>
<comment type="caution">
    <text evidence="8">The sequence shown here is derived from an EMBL/GenBank/DDBJ whole genome shotgun (WGS) entry which is preliminary data.</text>
</comment>
<keyword evidence="5 7" id="KW-0411">Iron-sulfur</keyword>
<gene>
    <name evidence="8" type="ORF">ABR82_08890</name>
</gene>
<dbReference type="InterPro" id="IPR041921">
    <property type="entry name" value="NuoE_N"/>
</dbReference>
<dbReference type="CDD" id="cd03064">
    <property type="entry name" value="TRX_Fd_NuoE"/>
    <property type="match status" value="1"/>
</dbReference>
<keyword evidence="3 7" id="KW-0479">Metal-binding</keyword>
<dbReference type="PROSITE" id="PS01099">
    <property type="entry name" value="COMPLEX1_24K"/>
    <property type="match status" value="1"/>
</dbReference>
<keyword evidence="2 7" id="KW-0001">2Fe-2S</keyword>
<evidence type="ECO:0008006" key="10">
    <source>
        <dbReference type="Google" id="ProtNLM"/>
    </source>
</evidence>
<feature type="binding site" evidence="7">
    <location>
        <position position="130"/>
    </location>
    <ligand>
        <name>[2Fe-2S] cluster</name>
        <dbReference type="ChEBI" id="CHEBI:190135"/>
    </ligand>
</feature>
<dbReference type="EMBL" id="LIBO01000093">
    <property type="protein sequence ID" value="KRO62332.1"/>
    <property type="molecule type" value="Genomic_DNA"/>
</dbReference>
<evidence type="ECO:0000256" key="6">
    <source>
        <dbReference type="ARBA" id="ARBA00034078"/>
    </source>
</evidence>
<evidence type="ECO:0000256" key="1">
    <source>
        <dbReference type="ARBA" id="ARBA00010643"/>
    </source>
</evidence>
<dbReference type="Gene3D" id="3.40.30.10">
    <property type="entry name" value="Glutaredoxin"/>
    <property type="match status" value="1"/>
</dbReference>
<dbReference type="Gene3D" id="1.10.10.1590">
    <property type="entry name" value="NADH-quinone oxidoreductase subunit E"/>
    <property type="match status" value="1"/>
</dbReference>
<evidence type="ECO:0000313" key="9">
    <source>
        <dbReference type="Proteomes" id="UP000051269"/>
    </source>
</evidence>
<comment type="cofactor">
    <cofactor evidence="6">
        <name>[2Fe-2S] cluster</name>
        <dbReference type="ChEBI" id="CHEBI:190135"/>
    </cofactor>
</comment>
<feature type="binding site" evidence="7">
    <location>
        <position position="80"/>
    </location>
    <ligand>
        <name>[2Fe-2S] cluster</name>
        <dbReference type="ChEBI" id="CHEBI:190135"/>
    </ligand>
</feature>
<dbReference type="Pfam" id="PF01257">
    <property type="entry name" value="2Fe-2S_thioredx"/>
    <property type="match status" value="1"/>
</dbReference>
<keyword evidence="4 7" id="KW-0408">Iron</keyword>
<dbReference type="GO" id="GO:0046872">
    <property type="term" value="F:metal ion binding"/>
    <property type="evidence" value="ECO:0007669"/>
    <property type="project" value="UniProtKB-KW"/>
</dbReference>
<evidence type="ECO:0000256" key="7">
    <source>
        <dbReference type="PIRSR" id="PIRSR000216-1"/>
    </source>
</evidence>
<dbReference type="Proteomes" id="UP000051269">
    <property type="component" value="Unassembled WGS sequence"/>
</dbReference>
<comment type="similarity">
    <text evidence="1">Belongs to the complex I 24 kDa subunit family.</text>
</comment>
<evidence type="ECO:0000256" key="3">
    <source>
        <dbReference type="ARBA" id="ARBA00022723"/>
    </source>
</evidence>
<evidence type="ECO:0000313" key="8">
    <source>
        <dbReference type="EMBL" id="KRO62332.1"/>
    </source>
</evidence>
<feature type="binding site" evidence="7">
    <location>
        <position position="85"/>
    </location>
    <ligand>
        <name>[2Fe-2S] cluster</name>
        <dbReference type="ChEBI" id="CHEBI:190135"/>
    </ligand>
</feature>
<accession>A0A0R2RI77</accession>
<dbReference type="PANTHER" id="PTHR10371:SF3">
    <property type="entry name" value="NADH DEHYDROGENASE [UBIQUINONE] FLAVOPROTEIN 2, MITOCHONDRIAL"/>
    <property type="match status" value="1"/>
</dbReference>
<protein>
    <recommendedName>
        <fullName evidence="10">NAD(P)H-dependent oxidoreductase subunit E</fullName>
    </recommendedName>
</protein>
<dbReference type="PANTHER" id="PTHR10371">
    <property type="entry name" value="NADH DEHYDROGENASE UBIQUINONE FLAVOPROTEIN 2, MITOCHONDRIAL"/>
    <property type="match status" value="1"/>
</dbReference>
<dbReference type="SUPFAM" id="SSF52833">
    <property type="entry name" value="Thioredoxin-like"/>
    <property type="match status" value="1"/>
</dbReference>
<dbReference type="InterPro" id="IPR036249">
    <property type="entry name" value="Thioredoxin-like_sf"/>
</dbReference>